<sequence length="295" mass="34175">MTLMSQKNREKMKNLHKLQLFQDQKIRSHWDEVAEKWYFSIIDIVEILTEQKDYQGARNYWKVLKHRLLKEGNETVTNCNQLKMSSADGKMRLTDVADTKDILRLIQSIPSKKAEPFKQWLAQVGKERLDEIENPELAQVRMKALYEQKGYPKDWIDKRLRGIAIRQNLTDEWQERGISEQRDYAILTAEISKATFGMTPSEYKAFKNLPVKSKANLRDNMDDLELIFTMLGERVTTEISKAEKPDTLVKNKKVAKRGGTVAGNARKDTEKELGRSVMNADNLLDLGKKLGKNSR</sequence>
<evidence type="ECO:0000313" key="4">
    <source>
        <dbReference type="Proteomes" id="UP000643672"/>
    </source>
</evidence>
<reference evidence="3 4" key="1">
    <citation type="submission" date="2020-05" db="EMBL/GenBank/DDBJ databases">
        <authorList>
            <person name="Petersen J."/>
            <person name="Sayavedra L."/>
        </authorList>
    </citation>
    <scope>NUCLEOTIDE SEQUENCE [LARGE SCALE GENOMIC DNA]</scope>
    <source>
        <strain evidence="3">B thermophilus SOXS</strain>
    </source>
</reference>
<evidence type="ECO:0000256" key="1">
    <source>
        <dbReference type="SAM" id="MobiDB-lite"/>
    </source>
</evidence>
<accession>A0A8H8XBJ5</accession>
<comment type="caution">
    <text evidence="3">The sequence shown here is derived from an EMBL/GenBank/DDBJ whole genome shotgun (WGS) entry which is preliminary data.</text>
</comment>
<dbReference type="SMART" id="SM01040">
    <property type="entry name" value="Bro-N"/>
    <property type="match status" value="1"/>
</dbReference>
<keyword evidence="4" id="KW-1185">Reference proteome</keyword>
<feature type="compositionally biased region" description="Basic and acidic residues" evidence="1">
    <location>
        <begin position="265"/>
        <end position="274"/>
    </location>
</feature>
<evidence type="ECO:0000313" key="3">
    <source>
        <dbReference type="EMBL" id="CAB5496200.1"/>
    </source>
</evidence>
<gene>
    <name evidence="3" type="ORF">THERMOS_448</name>
</gene>
<dbReference type="InterPro" id="IPR003497">
    <property type="entry name" value="BRO_N_domain"/>
</dbReference>
<dbReference type="AlphaFoldDB" id="A0A8H8XBJ5"/>
<dbReference type="EMBL" id="CAESAQ020000028">
    <property type="protein sequence ID" value="CAB5496200.1"/>
    <property type="molecule type" value="Genomic_DNA"/>
</dbReference>
<evidence type="ECO:0000259" key="2">
    <source>
        <dbReference type="SMART" id="SM01040"/>
    </source>
</evidence>
<proteinExistence type="predicted"/>
<name>A0A8H8XBJ5_9GAMM</name>
<protein>
    <submittedName>
        <fullName evidence="3">DNA-damage-inducible protein d</fullName>
    </submittedName>
</protein>
<dbReference type="Proteomes" id="UP000643672">
    <property type="component" value="Unassembled WGS sequence"/>
</dbReference>
<feature type="domain" description="Bro-N" evidence="2">
    <location>
        <begin position="25"/>
        <end position="127"/>
    </location>
</feature>
<feature type="region of interest" description="Disordered" evidence="1">
    <location>
        <begin position="255"/>
        <end position="274"/>
    </location>
</feature>
<organism evidence="3 4">
    <name type="scientific">Bathymodiolus thermophilus thioautotrophic gill symbiont</name>
    <dbReference type="NCBI Taxonomy" id="2360"/>
    <lineage>
        <taxon>Bacteria</taxon>
        <taxon>Pseudomonadati</taxon>
        <taxon>Pseudomonadota</taxon>
        <taxon>Gammaproteobacteria</taxon>
        <taxon>sulfur-oxidizing symbionts</taxon>
    </lineage>
</organism>
<dbReference type="Pfam" id="PF02498">
    <property type="entry name" value="Bro-N"/>
    <property type="match status" value="1"/>
</dbReference>